<dbReference type="PANTHER" id="PTHR43586">
    <property type="entry name" value="CYSTEINE DESULFURASE"/>
    <property type="match status" value="1"/>
</dbReference>
<keyword evidence="3" id="KW-1185">Reference proteome</keyword>
<dbReference type="Gene3D" id="3.40.640.10">
    <property type="entry name" value="Type I PLP-dependent aspartate aminotransferase-like (Major domain)"/>
    <property type="match status" value="1"/>
</dbReference>
<accession>A0A166E9H2</accession>
<feature type="domain" description="Aminotransferase class V" evidence="1">
    <location>
        <begin position="21"/>
        <end position="417"/>
    </location>
</feature>
<protein>
    <submittedName>
        <fullName evidence="2">PLP-dependent transferase</fullName>
    </submittedName>
</protein>
<dbReference type="InterPro" id="IPR000192">
    <property type="entry name" value="Aminotrans_V_dom"/>
</dbReference>
<dbReference type="PANTHER" id="PTHR43586:SF21">
    <property type="entry name" value="PYRIDOXAL PHOSPHATE (PLP)-DEPENDENT ASPARTATE AMINOTRANSFERASE SUPERFAMILY"/>
    <property type="match status" value="1"/>
</dbReference>
<dbReference type="EMBL" id="KV417603">
    <property type="protein sequence ID" value="KZP15534.1"/>
    <property type="molecule type" value="Genomic_DNA"/>
</dbReference>
<dbReference type="InterPro" id="IPR015422">
    <property type="entry name" value="PyrdxlP-dep_Trfase_small"/>
</dbReference>
<gene>
    <name evidence="2" type="ORF">FIBSPDRAFT_832706</name>
</gene>
<dbReference type="Gene3D" id="3.90.1150.10">
    <property type="entry name" value="Aspartate Aminotransferase, domain 1"/>
    <property type="match status" value="1"/>
</dbReference>
<proteinExistence type="predicted"/>
<dbReference type="AlphaFoldDB" id="A0A166E9H2"/>
<reference evidence="2 3" key="1">
    <citation type="journal article" date="2016" name="Mol. Biol. Evol.">
        <title>Comparative Genomics of Early-Diverging Mushroom-Forming Fungi Provides Insights into the Origins of Lignocellulose Decay Capabilities.</title>
        <authorList>
            <person name="Nagy L.G."/>
            <person name="Riley R."/>
            <person name="Tritt A."/>
            <person name="Adam C."/>
            <person name="Daum C."/>
            <person name="Floudas D."/>
            <person name="Sun H."/>
            <person name="Yadav J.S."/>
            <person name="Pangilinan J."/>
            <person name="Larsson K.H."/>
            <person name="Matsuura K."/>
            <person name="Barry K."/>
            <person name="Labutti K."/>
            <person name="Kuo R."/>
            <person name="Ohm R.A."/>
            <person name="Bhattacharya S.S."/>
            <person name="Shirouzu T."/>
            <person name="Yoshinaga Y."/>
            <person name="Martin F.M."/>
            <person name="Grigoriev I.V."/>
            <person name="Hibbett D.S."/>
        </authorList>
    </citation>
    <scope>NUCLEOTIDE SEQUENCE [LARGE SCALE GENOMIC DNA]</scope>
    <source>
        <strain evidence="2 3">CBS 109695</strain>
    </source>
</reference>
<dbReference type="InterPro" id="IPR015424">
    <property type="entry name" value="PyrdxlP-dep_Trfase"/>
</dbReference>
<dbReference type="STRING" id="436010.A0A166E9H2"/>
<dbReference type="GO" id="GO:0016740">
    <property type="term" value="F:transferase activity"/>
    <property type="evidence" value="ECO:0007669"/>
    <property type="project" value="UniProtKB-KW"/>
</dbReference>
<dbReference type="Pfam" id="PF00266">
    <property type="entry name" value="Aminotran_5"/>
    <property type="match status" value="1"/>
</dbReference>
<evidence type="ECO:0000259" key="1">
    <source>
        <dbReference type="Pfam" id="PF00266"/>
    </source>
</evidence>
<dbReference type="OrthoDB" id="420046at2759"/>
<evidence type="ECO:0000313" key="2">
    <source>
        <dbReference type="EMBL" id="KZP15534.1"/>
    </source>
</evidence>
<keyword evidence="2" id="KW-0808">Transferase</keyword>
<sequence length="427" mass="46646">MVLDIEHVRSQFPSLASGYIFGDNAGGSQVTSDVIARITDYLINSNVQLGADYSVGQLSNQRVAEGPIAAKELFNAADHNEIAFGASSTLLLENLTRSMDERIQKGDEFIITEEHEANGGAWKKLADRRGAVIKYWRPKPTSASNPYSVAYSIPDLLPLISSRTRIVAFSACSNILGSIFPVEEIVKSVRSRALTEGAANVEVSVDSVAYAPHRQIDVRKWDVDYCIFSFYKVYGPHASALYMRTASLHALSSLLVHHFLKVDKSAYKLQPGGPGYEIVYATTAVLPYLLSLSTGPSGPGSLQASFALIAEHEQTLIEPLLAFLTAPEQTERGVRVVGDTKVGLDRVPTISFVVTGQRPLKSKDVVGAFDAKGGIGIRYGHFYAYTLVDNLSPKLDVDDGVVRISLVHYNTVDEVRRIIDILKEVLQ</sequence>
<dbReference type="InterPro" id="IPR015421">
    <property type="entry name" value="PyrdxlP-dep_Trfase_major"/>
</dbReference>
<dbReference type="SUPFAM" id="SSF53383">
    <property type="entry name" value="PLP-dependent transferases"/>
    <property type="match status" value="1"/>
</dbReference>
<name>A0A166E9H2_9AGAM</name>
<organism evidence="2 3">
    <name type="scientific">Athelia psychrophila</name>
    <dbReference type="NCBI Taxonomy" id="1759441"/>
    <lineage>
        <taxon>Eukaryota</taxon>
        <taxon>Fungi</taxon>
        <taxon>Dikarya</taxon>
        <taxon>Basidiomycota</taxon>
        <taxon>Agaricomycotina</taxon>
        <taxon>Agaricomycetes</taxon>
        <taxon>Agaricomycetidae</taxon>
        <taxon>Atheliales</taxon>
        <taxon>Atheliaceae</taxon>
        <taxon>Athelia</taxon>
    </lineage>
</organism>
<evidence type="ECO:0000313" key="3">
    <source>
        <dbReference type="Proteomes" id="UP000076532"/>
    </source>
</evidence>
<dbReference type="Proteomes" id="UP000076532">
    <property type="component" value="Unassembled WGS sequence"/>
</dbReference>